<proteinExistence type="predicted"/>
<reference evidence="1 2" key="1">
    <citation type="submission" date="2015-11" db="EMBL/GenBank/DDBJ databases">
        <authorList>
            <person name="Lin W."/>
        </authorList>
    </citation>
    <scope>NUCLEOTIDE SEQUENCE [LARGE SCALE GENOMIC DNA]</scope>
    <source>
        <strain evidence="1 2">HCH-1</strain>
    </source>
</reference>
<evidence type="ECO:0000313" key="2">
    <source>
        <dbReference type="Proteomes" id="UP000060487"/>
    </source>
</evidence>
<evidence type="ECO:0000313" key="1">
    <source>
        <dbReference type="EMBL" id="KWT79588.1"/>
    </source>
</evidence>
<dbReference type="Proteomes" id="UP000060487">
    <property type="component" value="Unassembled WGS sequence"/>
</dbReference>
<accession>A0ABR5SC79</accession>
<comment type="caution">
    <text evidence="1">The sequence shown here is derived from an EMBL/GenBank/DDBJ whole genome shotgun (WGS) entry which is preliminary data.</text>
</comment>
<name>A0ABR5SC79_9BACT</name>
<protein>
    <submittedName>
        <fullName evidence="1">Uncharacterized protein</fullName>
    </submittedName>
</protein>
<keyword evidence="2" id="KW-1185">Reference proteome</keyword>
<organism evidence="1 2">
    <name type="scientific">Candidatus Magnetominusculus xianensis</name>
    <dbReference type="NCBI Taxonomy" id="1748249"/>
    <lineage>
        <taxon>Bacteria</taxon>
        <taxon>Pseudomonadati</taxon>
        <taxon>Nitrospirota</taxon>
        <taxon>Nitrospiria</taxon>
        <taxon>Nitrospirales</taxon>
        <taxon>Nitrospiraceae</taxon>
        <taxon>Candidatus Magnetominusculus</taxon>
    </lineage>
</organism>
<gene>
    <name evidence="1" type="ORF">ASN18_2685</name>
</gene>
<dbReference type="EMBL" id="LNQR01000103">
    <property type="protein sequence ID" value="KWT79588.1"/>
    <property type="molecule type" value="Genomic_DNA"/>
</dbReference>
<sequence length="119" mass="13939">MPIIYYRDTYGDMLMKISDIREKTLASINRLCQFIDKSMTFLDSWILLTPQAINSLTKAKPQRRNGMKRCESCNANLVLKVQYESGNMFTCPSCESIFFFPVYEDRYSRQFTDAFAEVK</sequence>